<protein>
    <submittedName>
        <fullName evidence="6">Regulatory protein UhpC</fullName>
    </submittedName>
</protein>
<dbReference type="GO" id="GO:0012505">
    <property type="term" value="C:endomembrane system"/>
    <property type="evidence" value="ECO:0007669"/>
    <property type="project" value="UniProtKB-SubCell"/>
</dbReference>
<dbReference type="InterPro" id="IPR036259">
    <property type="entry name" value="MFS_trans_sf"/>
</dbReference>
<keyword evidence="3 5" id="KW-1133">Transmembrane helix</keyword>
<sequence length="214" mass="23377">MRCCDDLLILKGVDRHEKVGKASLNPLCGGKICMDGVNMAMLDVEDTHHSAGYSCCSVRGHVPSAISCIEIGGILGMLWCGYVSDAYHLSRAHICEAASILAGIVFAALPWASSPLAFLLLSFLLGFFLYIPFSFSELIAMESVDARLASTVISLNGLMSPFGSVFSGLPVDWVIRTFGWECLPVLVPLCFCAFSLLLWTNHLVQRRLNERKDL</sequence>
<proteinExistence type="predicted"/>
<dbReference type="EMBL" id="LXWW01000034">
    <property type="protein sequence ID" value="OAO17335.1"/>
    <property type="molecule type" value="Genomic_DNA"/>
</dbReference>
<dbReference type="GO" id="GO:0035435">
    <property type="term" value="P:phosphate ion transmembrane transport"/>
    <property type="evidence" value="ECO:0007669"/>
    <property type="project" value="TreeGrafter"/>
</dbReference>
<feature type="transmembrane region" description="Helical" evidence="5">
    <location>
        <begin position="118"/>
        <end position="140"/>
    </location>
</feature>
<evidence type="ECO:0000256" key="3">
    <source>
        <dbReference type="ARBA" id="ARBA00022989"/>
    </source>
</evidence>
<dbReference type="Proteomes" id="UP000078348">
    <property type="component" value="Unassembled WGS sequence"/>
</dbReference>
<organism evidence="6 7">
    <name type="scientific">Blastocystis sp. subtype 1 (strain ATCC 50177 / NandII)</name>
    <dbReference type="NCBI Taxonomy" id="478820"/>
    <lineage>
        <taxon>Eukaryota</taxon>
        <taxon>Sar</taxon>
        <taxon>Stramenopiles</taxon>
        <taxon>Bigyra</taxon>
        <taxon>Opalozoa</taxon>
        <taxon>Opalinata</taxon>
        <taxon>Blastocystidae</taxon>
        <taxon>Blastocystis</taxon>
    </lineage>
</organism>
<comment type="subcellular location">
    <subcellularLocation>
        <location evidence="1">Endomembrane system</location>
        <topology evidence="1">Multi-pass membrane protein</topology>
    </subcellularLocation>
</comment>
<evidence type="ECO:0000256" key="4">
    <source>
        <dbReference type="ARBA" id="ARBA00023136"/>
    </source>
</evidence>
<evidence type="ECO:0000313" key="7">
    <source>
        <dbReference type="Proteomes" id="UP000078348"/>
    </source>
</evidence>
<dbReference type="SUPFAM" id="SSF103473">
    <property type="entry name" value="MFS general substrate transporter"/>
    <property type="match status" value="1"/>
</dbReference>
<accession>A0A196SJW1</accession>
<evidence type="ECO:0000313" key="6">
    <source>
        <dbReference type="EMBL" id="OAO17335.1"/>
    </source>
</evidence>
<evidence type="ECO:0000256" key="5">
    <source>
        <dbReference type="SAM" id="Phobius"/>
    </source>
</evidence>
<keyword evidence="2 5" id="KW-0812">Transmembrane</keyword>
<dbReference type="Gene3D" id="1.20.1250.20">
    <property type="entry name" value="MFS general substrate transporter like domains"/>
    <property type="match status" value="1"/>
</dbReference>
<dbReference type="PANTHER" id="PTHR43826:SF3">
    <property type="entry name" value="GLUCOSE-6-PHOSPHATE EXCHANGER SLC37A4"/>
    <property type="match status" value="1"/>
</dbReference>
<keyword evidence="7" id="KW-1185">Reference proteome</keyword>
<dbReference type="InterPro" id="IPR051337">
    <property type="entry name" value="OPA_Antiporter"/>
</dbReference>
<dbReference type="OrthoDB" id="3639251at2759"/>
<comment type="caution">
    <text evidence="6">The sequence shown here is derived from an EMBL/GenBank/DDBJ whole genome shotgun (WGS) entry which is preliminary data.</text>
</comment>
<evidence type="ECO:0000256" key="2">
    <source>
        <dbReference type="ARBA" id="ARBA00022692"/>
    </source>
</evidence>
<dbReference type="PANTHER" id="PTHR43826">
    <property type="entry name" value="GLUCOSE-6-PHOSPHATE EXCHANGER SLC37A4"/>
    <property type="match status" value="1"/>
</dbReference>
<dbReference type="GO" id="GO:0061513">
    <property type="term" value="F:glucose 6-phosphate:phosphate antiporter activity"/>
    <property type="evidence" value="ECO:0007669"/>
    <property type="project" value="TreeGrafter"/>
</dbReference>
<keyword evidence="4 5" id="KW-0472">Membrane</keyword>
<feature type="transmembrane region" description="Helical" evidence="5">
    <location>
        <begin position="94"/>
        <end position="112"/>
    </location>
</feature>
<gene>
    <name evidence="6" type="ORF">AV274_0912</name>
</gene>
<dbReference type="GO" id="GO:0016020">
    <property type="term" value="C:membrane"/>
    <property type="evidence" value="ECO:0007669"/>
    <property type="project" value="UniProtKB-ARBA"/>
</dbReference>
<dbReference type="AlphaFoldDB" id="A0A196SJW1"/>
<feature type="transmembrane region" description="Helical" evidence="5">
    <location>
        <begin position="152"/>
        <end position="171"/>
    </location>
</feature>
<name>A0A196SJW1_BLAHN</name>
<feature type="transmembrane region" description="Helical" evidence="5">
    <location>
        <begin position="183"/>
        <end position="204"/>
    </location>
</feature>
<evidence type="ECO:0000256" key="1">
    <source>
        <dbReference type="ARBA" id="ARBA00004127"/>
    </source>
</evidence>
<reference evidence="6 7" key="1">
    <citation type="submission" date="2016-05" db="EMBL/GenBank/DDBJ databases">
        <title>Nuclear genome of Blastocystis sp. subtype 1 NandII.</title>
        <authorList>
            <person name="Gentekaki E."/>
            <person name="Curtis B."/>
            <person name="Stairs C."/>
            <person name="Eme L."/>
            <person name="Herman E."/>
            <person name="Klimes V."/>
            <person name="Arias M.C."/>
            <person name="Elias M."/>
            <person name="Hilliou F."/>
            <person name="Klute M."/>
            <person name="Malik S.-B."/>
            <person name="Pightling A."/>
            <person name="Rachubinski R."/>
            <person name="Salas D."/>
            <person name="Schlacht A."/>
            <person name="Suga H."/>
            <person name="Archibald J."/>
            <person name="Ball S.G."/>
            <person name="Clark G."/>
            <person name="Dacks J."/>
            <person name="Van Der Giezen M."/>
            <person name="Tsaousis A."/>
            <person name="Roger A."/>
        </authorList>
    </citation>
    <scope>NUCLEOTIDE SEQUENCE [LARGE SCALE GENOMIC DNA]</scope>
    <source>
        <strain evidence="7">ATCC 50177 / NandII</strain>
    </source>
</reference>